<comment type="caution">
    <text evidence="1">The sequence shown here is derived from an EMBL/GenBank/DDBJ whole genome shotgun (WGS) entry which is preliminary data.</text>
</comment>
<dbReference type="AlphaFoldDB" id="A0A0C1L0P2"/>
<protein>
    <recommendedName>
        <fullName evidence="3">Pectate lyase superfamily protein domain-containing protein</fullName>
    </recommendedName>
</protein>
<name>A0A0C1L0P2_9BACT</name>
<dbReference type="STRING" id="1349421.OI18_17700"/>
<dbReference type="Gene3D" id="2.160.20.10">
    <property type="entry name" value="Single-stranded right-handed beta-helix, Pectin lyase-like"/>
    <property type="match status" value="1"/>
</dbReference>
<proteinExistence type="predicted"/>
<dbReference type="Proteomes" id="UP000031408">
    <property type="component" value="Unassembled WGS sequence"/>
</dbReference>
<evidence type="ECO:0008006" key="3">
    <source>
        <dbReference type="Google" id="ProtNLM"/>
    </source>
</evidence>
<organism evidence="1 2">
    <name type="scientific">Flavihumibacter solisilvae</name>
    <dbReference type="NCBI Taxonomy" id="1349421"/>
    <lineage>
        <taxon>Bacteria</taxon>
        <taxon>Pseudomonadati</taxon>
        <taxon>Bacteroidota</taxon>
        <taxon>Chitinophagia</taxon>
        <taxon>Chitinophagales</taxon>
        <taxon>Chitinophagaceae</taxon>
        <taxon>Flavihumibacter</taxon>
    </lineage>
</organism>
<evidence type="ECO:0000313" key="1">
    <source>
        <dbReference type="EMBL" id="KIC93567.1"/>
    </source>
</evidence>
<keyword evidence="2" id="KW-1185">Reference proteome</keyword>
<dbReference type="RefSeq" id="WP_039142165.1">
    <property type="nucleotide sequence ID" value="NZ_JSVC01000019.1"/>
</dbReference>
<evidence type="ECO:0000313" key="2">
    <source>
        <dbReference type="Proteomes" id="UP000031408"/>
    </source>
</evidence>
<gene>
    <name evidence="1" type="ORF">OI18_17700</name>
</gene>
<reference evidence="1 2" key="1">
    <citation type="submission" date="2014-11" db="EMBL/GenBank/DDBJ databases">
        <title>Genome sequence of Flavihumibacter solisilvae 3-3.</title>
        <authorList>
            <person name="Zhou G."/>
            <person name="Li M."/>
            <person name="Wang G."/>
        </authorList>
    </citation>
    <scope>NUCLEOTIDE SEQUENCE [LARGE SCALE GENOMIC DNA]</scope>
    <source>
        <strain evidence="1 2">3-3</strain>
    </source>
</reference>
<dbReference type="EMBL" id="JSVC01000019">
    <property type="protein sequence ID" value="KIC93567.1"/>
    <property type="molecule type" value="Genomic_DNA"/>
</dbReference>
<sequence>MSWLHLLLVLCWFRASNEITLESFGVKGNGTDETAMILKALAAAREKKLPLRLLGKTYVFSPTQTIDITGIPAFTGKGRFDLSRTGTAIGNKAMKAVFQVSGKIQMVQSGIREIKAGDTQLRLTSGLSLKPGDVMFLTSAEPLANTRRAYYNKGQRLIVKSYEKQTGLLSVAEPVNYSFNSACLWINNLIPEFSVDKDIEFVTAPMNFITCLRIYYAKARISGRYTNFALTAVMFKSSSGTVQEMQAELPVSSNNGYSHCIQVADMSDVAISNCRLSGGRHVISGTAGGLWEQNSCGGNGHAGYPSRLTIDGGEYKGTFGVADITADIGTLDAHGVVQEMVIRNCTVYGGINLGANRMIVENVTIYPNGKYAFNVGSDVEPGSEWGQYSLQNITVRLKDTDPAVFSSKADIMRLTIRGMKVEGFGRNNLLIDFRKQAPKEVDVSDLQGRGIDQPDIIRLLKRTKWRVTNSSLGKGSVRQS</sequence>
<dbReference type="InterPro" id="IPR011050">
    <property type="entry name" value="Pectin_lyase_fold/virulence"/>
</dbReference>
<accession>A0A0C1L0P2</accession>
<dbReference type="InterPro" id="IPR012334">
    <property type="entry name" value="Pectin_lyas_fold"/>
</dbReference>
<dbReference type="SUPFAM" id="SSF51126">
    <property type="entry name" value="Pectin lyase-like"/>
    <property type="match status" value="1"/>
</dbReference>